<dbReference type="EMBL" id="JACGCM010000999">
    <property type="protein sequence ID" value="KAF6163272.1"/>
    <property type="molecule type" value="Genomic_DNA"/>
</dbReference>
<evidence type="ECO:0000256" key="1">
    <source>
        <dbReference type="ARBA" id="ARBA00004148"/>
    </source>
</evidence>
<comment type="caution">
    <text evidence="9">The sequence shown here is derived from an EMBL/GenBank/DDBJ whole genome shotgun (WGS) entry which is preliminary data.</text>
</comment>
<dbReference type="InterPro" id="IPR050187">
    <property type="entry name" value="Lipid_Phosphate_FormReg"/>
</dbReference>
<dbReference type="InterPro" id="IPR001206">
    <property type="entry name" value="Diacylglycerol_kinase_cat_dom"/>
</dbReference>
<dbReference type="InterPro" id="IPR016064">
    <property type="entry name" value="NAD/diacylglycerol_kinase_sf"/>
</dbReference>
<accession>A0A7J7N8A7</accession>
<dbReference type="SUPFAM" id="SSF111331">
    <property type="entry name" value="NAD kinase/diacylglycerol kinase-like"/>
    <property type="match status" value="1"/>
</dbReference>
<reference evidence="9 10" key="1">
    <citation type="journal article" date="2020" name="IScience">
        <title>Genome Sequencing of the Endangered Kingdonia uniflora (Circaeasteraceae, Ranunculales) Reveals Potential Mechanisms of Evolutionary Specialization.</title>
        <authorList>
            <person name="Sun Y."/>
            <person name="Deng T."/>
            <person name="Zhang A."/>
            <person name="Moore M.J."/>
            <person name="Landis J.B."/>
            <person name="Lin N."/>
            <person name="Zhang H."/>
            <person name="Zhang X."/>
            <person name="Huang J."/>
            <person name="Zhang X."/>
            <person name="Sun H."/>
            <person name="Wang H."/>
        </authorList>
    </citation>
    <scope>NUCLEOTIDE SEQUENCE [LARGE SCALE GENOMIC DNA]</scope>
    <source>
        <strain evidence="9">TB1705</strain>
        <tissue evidence="9">Leaf</tissue>
    </source>
</reference>
<name>A0A7J7N8A7_9MAGN</name>
<dbReference type="GO" id="GO:0008481">
    <property type="term" value="F:sphingosine kinase activity"/>
    <property type="evidence" value="ECO:0007669"/>
    <property type="project" value="UniProtKB-EC"/>
</dbReference>
<evidence type="ECO:0000256" key="2">
    <source>
        <dbReference type="ARBA" id="ARBA00022679"/>
    </source>
</evidence>
<feature type="domain" description="DAGKc" evidence="8">
    <location>
        <begin position="112"/>
        <end position="254"/>
    </location>
</feature>
<keyword evidence="10" id="KW-1185">Reference proteome</keyword>
<dbReference type="FunFam" id="3.40.50.10330:FF:000005">
    <property type="entry name" value="Sphingosine kinase 2"/>
    <property type="match status" value="1"/>
</dbReference>
<dbReference type="GO" id="GO:0046512">
    <property type="term" value="P:sphingosine biosynthetic process"/>
    <property type="evidence" value="ECO:0007669"/>
    <property type="project" value="TreeGrafter"/>
</dbReference>
<protein>
    <recommendedName>
        <fullName evidence="7">sphingosine kinase</fullName>
        <ecNumber evidence="7">2.7.1.91</ecNumber>
    </recommendedName>
</protein>
<keyword evidence="2" id="KW-0808">Transferase</keyword>
<evidence type="ECO:0000256" key="7">
    <source>
        <dbReference type="ARBA" id="ARBA00044037"/>
    </source>
</evidence>
<dbReference type="PROSITE" id="PS50146">
    <property type="entry name" value="DAGK"/>
    <property type="match status" value="1"/>
</dbReference>
<dbReference type="OrthoDB" id="3853857at2759"/>
<dbReference type="SMART" id="SM00046">
    <property type="entry name" value="DAGKc"/>
    <property type="match status" value="1"/>
</dbReference>
<dbReference type="PANTHER" id="PTHR12358:SF31">
    <property type="entry name" value="ACYLGLYCEROL KINASE, MITOCHONDRIAL"/>
    <property type="match status" value="1"/>
</dbReference>
<dbReference type="Gene3D" id="2.60.200.40">
    <property type="match status" value="1"/>
</dbReference>
<evidence type="ECO:0000256" key="4">
    <source>
        <dbReference type="ARBA" id="ARBA00022777"/>
    </source>
</evidence>
<keyword evidence="5" id="KW-0067">ATP-binding</keyword>
<dbReference type="AlphaFoldDB" id="A0A7J7N8A7"/>
<dbReference type="InterPro" id="IPR045540">
    <property type="entry name" value="YegS/DAGK_C"/>
</dbReference>
<dbReference type="Gene3D" id="3.40.50.10330">
    <property type="entry name" value="Probable inorganic polyphosphate/atp-NAD kinase, domain 1"/>
    <property type="match status" value="1"/>
</dbReference>
<evidence type="ECO:0000313" key="10">
    <source>
        <dbReference type="Proteomes" id="UP000541444"/>
    </source>
</evidence>
<dbReference type="Pfam" id="PF00781">
    <property type="entry name" value="DAGK_cat"/>
    <property type="match status" value="1"/>
</dbReference>
<evidence type="ECO:0000256" key="5">
    <source>
        <dbReference type="ARBA" id="ARBA00022840"/>
    </source>
</evidence>
<dbReference type="GO" id="GO:0005524">
    <property type="term" value="F:ATP binding"/>
    <property type="evidence" value="ECO:0007669"/>
    <property type="project" value="UniProtKB-KW"/>
</dbReference>
<keyword evidence="4" id="KW-0418">Kinase</keyword>
<organism evidence="9 10">
    <name type="scientific">Kingdonia uniflora</name>
    <dbReference type="NCBI Taxonomy" id="39325"/>
    <lineage>
        <taxon>Eukaryota</taxon>
        <taxon>Viridiplantae</taxon>
        <taxon>Streptophyta</taxon>
        <taxon>Embryophyta</taxon>
        <taxon>Tracheophyta</taxon>
        <taxon>Spermatophyta</taxon>
        <taxon>Magnoliopsida</taxon>
        <taxon>Ranunculales</taxon>
        <taxon>Circaeasteraceae</taxon>
        <taxon>Kingdonia</taxon>
    </lineage>
</organism>
<dbReference type="GO" id="GO:0071215">
    <property type="term" value="P:cellular response to abscisic acid stimulus"/>
    <property type="evidence" value="ECO:0007669"/>
    <property type="project" value="UniProtKB-ARBA"/>
</dbReference>
<dbReference type="InterPro" id="IPR017438">
    <property type="entry name" value="ATP-NAD_kinase_N"/>
</dbReference>
<evidence type="ECO:0000256" key="3">
    <source>
        <dbReference type="ARBA" id="ARBA00022741"/>
    </source>
</evidence>
<keyword evidence="3" id="KW-0547">Nucleotide-binding</keyword>
<sequence>MELELETPTVSSQVKINESLTSLSLTSDGKLRWTDDNTKERCLTMEKEVLGFETEGSIIRVKSLVEKESGFYCCGGGSQGVRVRKDFVFEPLGLESQRVWCQKLQDCIDSFDRPKRLLIIVNPFGGKNSATEIFYDEVKPLLLAANIKFTLKETEYQLHAKEIAHSLDLSSYDGIVCVSGDGVLVEVVNGLLQRDDWESAIKMPLGMVGAGTGNGMVKSLMDSVGDPCSVTNAMLAIIRGHKRSLDVSTIFQGDIRFFSVLMLAWGLVADIDIESEKYRWMGSFRLDFYGLLRVLRLRKYNGRVLFLPAPGYEDYGEPSAQNGRSNDINGQIHEDTVKVPRHGYQGPKVYKEELEWRTINGPFVSVWLHNVPWASEDTMAAPNAQFSDGYLDLVIMRDSSKSAVLSMMTKLNDGSHVKSPHVLYLKVKAFILEPGQRTGEPAKGGIIDSDGEVLARGEGTYKCEQSNLMTYGPMHIIVDQGLATLYSPT</sequence>
<gene>
    <name evidence="9" type="ORF">GIB67_025136</name>
</gene>
<keyword evidence="6" id="KW-0472">Membrane</keyword>
<dbReference type="Proteomes" id="UP000541444">
    <property type="component" value="Unassembled WGS sequence"/>
</dbReference>
<evidence type="ECO:0000259" key="8">
    <source>
        <dbReference type="PROSITE" id="PS50146"/>
    </source>
</evidence>
<comment type="subcellular location">
    <subcellularLocation>
        <location evidence="1">Vacuole membrane</location>
        <topology evidence="1">Peripheral membrane protein</topology>
    </subcellularLocation>
</comment>
<dbReference type="PANTHER" id="PTHR12358">
    <property type="entry name" value="SPHINGOSINE KINASE"/>
    <property type="match status" value="1"/>
</dbReference>
<dbReference type="GO" id="GO:0005774">
    <property type="term" value="C:vacuolar membrane"/>
    <property type="evidence" value="ECO:0007669"/>
    <property type="project" value="UniProtKB-SubCell"/>
</dbReference>
<dbReference type="Pfam" id="PF19279">
    <property type="entry name" value="YegS_C"/>
    <property type="match status" value="1"/>
</dbReference>
<evidence type="ECO:0000256" key="6">
    <source>
        <dbReference type="ARBA" id="ARBA00023136"/>
    </source>
</evidence>
<evidence type="ECO:0000313" key="9">
    <source>
        <dbReference type="EMBL" id="KAF6163272.1"/>
    </source>
</evidence>
<dbReference type="EC" id="2.7.1.91" evidence="7"/>
<proteinExistence type="predicted"/>